<sequence length="97" mass="11317">MEGTARVHQEIISDGDRNSFTVVKTILYSDGEIGVMVTEVDIDKGKNDTVTMSPAVLAHVIWKRRGLKAYWTRERYRRERVERRRKELEEATHEEAV</sequence>
<comment type="caution">
    <text evidence="1">The sequence shown here is derived from an EMBL/GenBank/DDBJ whole genome shotgun (WGS) entry which is preliminary data.</text>
</comment>
<evidence type="ECO:0000313" key="1">
    <source>
        <dbReference type="EMBL" id="KKM87297.1"/>
    </source>
</evidence>
<proteinExistence type="predicted"/>
<dbReference type="EMBL" id="LAZR01007121">
    <property type="protein sequence ID" value="KKM87297.1"/>
    <property type="molecule type" value="Genomic_DNA"/>
</dbReference>
<name>A0A0F9P1E0_9ZZZZ</name>
<accession>A0A0F9P1E0</accession>
<reference evidence="1" key="1">
    <citation type="journal article" date="2015" name="Nature">
        <title>Complex archaea that bridge the gap between prokaryotes and eukaryotes.</title>
        <authorList>
            <person name="Spang A."/>
            <person name="Saw J.H."/>
            <person name="Jorgensen S.L."/>
            <person name="Zaremba-Niedzwiedzka K."/>
            <person name="Martijn J."/>
            <person name="Lind A.E."/>
            <person name="van Eijk R."/>
            <person name="Schleper C."/>
            <person name="Guy L."/>
            <person name="Ettema T.J."/>
        </authorList>
    </citation>
    <scope>NUCLEOTIDE SEQUENCE</scope>
</reference>
<dbReference type="AlphaFoldDB" id="A0A0F9P1E0"/>
<organism evidence="1">
    <name type="scientific">marine sediment metagenome</name>
    <dbReference type="NCBI Taxonomy" id="412755"/>
    <lineage>
        <taxon>unclassified sequences</taxon>
        <taxon>metagenomes</taxon>
        <taxon>ecological metagenomes</taxon>
    </lineage>
</organism>
<protein>
    <submittedName>
        <fullName evidence="1">Uncharacterized protein</fullName>
    </submittedName>
</protein>
<gene>
    <name evidence="1" type="ORF">LCGC14_1270280</name>
</gene>